<dbReference type="EMBL" id="LSMT01000112">
    <property type="protein sequence ID" value="PFX27047.1"/>
    <property type="molecule type" value="Genomic_DNA"/>
</dbReference>
<protein>
    <submittedName>
        <fullName evidence="1">Uncharacterized protein</fullName>
    </submittedName>
</protein>
<name>A0A2B4SER0_STYPI</name>
<reference evidence="2" key="1">
    <citation type="journal article" date="2017" name="bioRxiv">
        <title>Comparative analysis of the genomes of Stylophora pistillata and Acropora digitifera provides evidence for extensive differences between species of corals.</title>
        <authorList>
            <person name="Voolstra C.R."/>
            <person name="Li Y."/>
            <person name="Liew Y.J."/>
            <person name="Baumgarten S."/>
            <person name="Zoccola D."/>
            <person name="Flot J.-F."/>
            <person name="Tambutte S."/>
            <person name="Allemand D."/>
            <person name="Aranda M."/>
        </authorList>
    </citation>
    <scope>NUCLEOTIDE SEQUENCE [LARGE SCALE GENOMIC DNA]</scope>
</reference>
<sequence>MIQFTIKSHERDTNLWDYQSGRTVTEVEKPLHRIKMSGVLSKQSGRTVVMHFQKLGDNGQYNQFLIDKQKLTDRVGGIVRYQDLYLAVCLEEAIMQFAQNNMDDCLAICRDVAARANRLNSGNWPFLLTKAFYIISAIHRQAEYFDLSAEYMENSTECLEVACVGEETAVNKYNKAALIQAKSAAIGITPEEDREIEEIFEDVKIIWAQQQENHSMRCINRMSIRMINHYLSSVRQKFPDPGL</sequence>
<dbReference type="AlphaFoldDB" id="A0A2B4SER0"/>
<evidence type="ECO:0000313" key="2">
    <source>
        <dbReference type="Proteomes" id="UP000225706"/>
    </source>
</evidence>
<accession>A0A2B4SER0</accession>
<evidence type="ECO:0000313" key="1">
    <source>
        <dbReference type="EMBL" id="PFX27047.1"/>
    </source>
</evidence>
<dbReference type="OrthoDB" id="5956362at2759"/>
<comment type="caution">
    <text evidence="1">The sequence shown here is derived from an EMBL/GenBank/DDBJ whole genome shotgun (WGS) entry which is preliminary data.</text>
</comment>
<organism evidence="1 2">
    <name type="scientific">Stylophora pistillata</name>
    <name type="common">Smooth cauliflower coral</name>
    <dbReference type="NCBI Taxonomy" id="50429"/>
    <lineage>
        <taxon>Eukaryota</taxon>
        <taxon>Metazoa</taxon>
        <taxon>Cnidaria</taxon>
        <taxon>Anthozoa</taxon>
        <taxon>Hexacorallia</taxon>
        <taxon>Scleractinia</taxon>
        <taxon>Astrocoeniina</taxon>
        <taxon>Pocilloporidae</taxon>
        <taxon>Stylophora</taxon>
    </lineage>
</organism>
<dbReference type="Proteomes" id="UP000225706">
    <property type="component" value="Unassembled WGS sequence"/>
</dbReference>
<gene>
    <name evidence="1" type="ORF">AWC38_SpisGene8272</name>
</gene>
<keyword evidence="2" id="KW-1185">Reference proteome</keyword>
<proteinExistence type="predicted"/>